<dbReference type="PANTHER" id="PTHR12585">
    <property type="entry name" value="SCC1 / RAD21 FAMILY MEMBER"/>
    <property type="match status" value="1"/>
</dbReference>
<evidence type="ECO:0000256" key="2">
    <source>
        <dbReference type="ARBA" id="ARBA00009870"/>
    </source>
</evidence>
<feature type="region of interest" description="Disordered" evidence="4">
    <location>
        <begin position="455"/>
        <end position="484"/>
    </location>
</feature>
<feature type="domain" description="Rad21/Rec8-like protein C-terminal eukaryotic" evidence="5">
    <location>
        <begin position="520"/>
        <end position="557"/>
    </location>
</feature>
<evidence type="ECO:0000256" key="3">
    <source>
        <dbReference type="ARBA" id="ARBA00023242"/>
    </source>
</evidence>
<name>A0A6A7BWC4_9PEZI</name>
<evidence type="ECO:0000256" key="4">
    <source>
        <dbReference type="SAM" id="MobiDB-lite"/>
    </source>
</evidence>
<dbReference type="GO" id="GO:0030892">
    <property type="term" value="C:mitotic cohesin complex"/>
    <property type="evidence" value="ECO:0007669"/>
    <property type="project" value="TreeGrafter"/>
</dbReference>
<organism evidence="7 8">
    <name type="scientific">Piedraia hortae CBS 480.64</name>
    <dbReference type="NCBI Taxonomy" id="1314780"/>
    <lineage>
        <taxon>Eukaryota</taxon>
        <taxon>Fungi</taxon>
        <taxon>Dikarya</taxon>
        <taxon>Ascomycota</taxon>
        <taxon>Pezizomycotina</taxon>
        <taxon>Dothideomycetes</taxon>
        <taxon>Dothideomycetidae</taxon>
        <taxon>Capnodiales</taxon>
        <taxon>Piedraiaceae</taxon>
        <taxon>Piedraia</taxon>
    </lineage>
</organism>
<dbReference type="InterPro" id="IPR023093">
    <property type="entry name" value="ScpA-like_C"/>
</dbReference>
<keyword evidence="8" id="KW-1185">Reference proteome</keyword>
<dbReference type="Proteomes" id="UP000799421">
    <property type="component" value="Unassembled WGS sequence"/>
</dbReference>
<dbReference type="OrthoDB" id="10071381at2759"/>
<dbReference type="InterPro" id="IPR036390">
    <property type="entry name" value="WH_DNA-bd_sf"/>
</dbReference>
<dbReference type="SUPFAM" id="SSF46785">
    <property type="entry name" value="Winged helix' DNA-binding domain"/>
    <property type="match status" value="1"/>
</dbReference>
<dbReference type="CDD" id="cd21788">
    <property type="entry name" value="Rad21_Rec8_M_SpRad21p-like"/>
    <property type="match status" value="1"/>
</dbReference>
<dbReference type="InterPro" id="IPR006909">
    <property type="entry name" value="Rad21/Rec8_C_eu"/>
</dbReference>
<dbReference type="GO" id="GO:1990414">
    <property type="term" value="P:replication-born double-strand break repair via sister chromatid exchange"/>
    <property type="evidence" value="ECO:0007669"/>
    <property type="project" value="TreeGrafter"/>
</dbReference>
<evidence type="ECO:0000259" key="6">
    <source>
        <dbReference type="Pfam" id="PF04825"/>
    </source>
</evidence>
<feature type="domain" description="Rad21/Rec8-like protein N-terminal" evidence="6">
    <location>
        <begin position="1"/>
        <end position="106"/>
    </location>
</feature>
<evidence type="ECO:0000256" key="1">
    <source>
        <dbReference type="ARBA" id="ARBA00004123"/>
    </source>
</evidence>
<dbReference type="PANTHER" id="PTHR12585:SF69">
    <property type="entry name" value="FI11703P"/>
    <property type="match status" value="1"/>
</dbReference>
<evidence type="ECO:0000259" key="5">
    <source>
        <dbReference type="Pfam" id="PF04824"/>
    </source>
</evidence>
<keyword evidence="3" id="KW-0539">Nucleus</keyword>
<reference evidence="7" key="1">
    <citation type="journal article" date="2020" name="Stud. Mycol.">
        <title>101 Dothideomycetes genomes: a test case for predicting lifestyles and emergence of pathogens.</title>
        <authorList>
            <person name="Haridas S."/>
            <person name="Albert R."/>
            <person name="Binder M."/>
            <person name="Bloem J."/>
            <person name="Labutti K."/>
            <person name="Salamov A."/>
            <person name="Andreopoulos B."/>
            <person name="Baker S."/>
            <person name="Barry K."/>
            <person name="Bills G."/>
            <person name="Bluhm B."/>
            <person name="Cannon C."/>
            <person name="Castanera R."/>
            <person name="Culley D."/>
            <person name="Daum C."/>
            <person name="Ezra D."/>
            <person name="Gonzalez J."/>
            <person name="Henrissat B."/>
            <person name="Kuo A."/>
            <person name="Liang C."/>
            <person name="Lipzen A."/>
            <person name="Lutzoni F."/>
            <person name="Magnuson J."/>
            <person name="Mondo S."/>
            <person name="Nolan M."/>
            <person name="Ohm R."/>
            <person name="Pangilinan J."/>
            <person name="Park H.-J."/>
            <person name="Ramirez L."/>
            <person name="Alfaro M."/>
            <person name="Sun H."/>
            <person name="Tritt A."/>
            <person name="Yoshinaga Y."/>
            <person name="Zwiers L.-H."/>
            <person name="Turgeon B."/>
            <person name="Goodwin S."/>
            <person name="Spatafora J."/>
            <person name="Crous P."/>
            <person name="Grigoriev I."/>
        </authorList>
    </citation>
    <scope>NUCLEOTIDE SEQUENCE</scope>
    <source>
        <strain evidence="7">CBS 480.64</strain>
    </source>
</reference>
<dbReference type="EMBL" id="MU005992">
    <property type="protein sequence ID" value="KAF2859511.1"/>
    <property type="molecule type" value="Genomic_DNA"/>
</dbReference>
<dbReference type="AlphaFoldDB" id="A0A6A7BWC4"/>
<dbReference type="InterPro" id="IPR006910">
    <property type="entry name" value="Rad21_Rec8_N"/>
</dbReference>
<evidence type="ECO:0000313" key="8">
    <source>
        <dbReference type="Proteomes" id="UP000799421"/>
    </source>
</evidence>
<dbReference type="FunFam" id="1.10.10.580:FF:000004">
    <property type="entry name" value="Double-strand-break repair protein rad21"/>
    <property type="match status" value="1"/>
</dbReference>
<dbReference type="Pfam" id="PF04824">
    <property type="entry name" value="Rad21_Rec8"/>
    <property type="match status" value="1"/>
</dbReference>
<evidence type="ECO:0000313" key="7">
    <source>
        <dbReference type="EMBL" id="KAF2859511.1"/>
    </source>
</evidence>
<dbReference type="Gene3D" id="1.10.10.580">
    <property type="entry name" value="Structural maintenance of chromosome 1. Chain E"/>
    <property type="match status" value="1"/>
</dbReference>
<dbReference type="GO" id="GO:0003682">
    <property type="term" value="F:chromatin binding"/>
    <property type="evidence" value="ECO:0007669"/>
    <property type="project" value="TreeGrafter"/>
</dbReference>
<dbReference type="GO" id="GO:0007064">
    <property type="term" value="P:mitotic sister chromatid cohesion"/>
    <property type="evidence" value="ECO:0007669"/>
    <property type="project" value="TreeGrafter"/>
</dbReference>
<dbReference type="GO" id="GO:0005634">
    <property type="term" value="C:nucleus"/>
    <property type="evidence" value="ECO:0007669"/>
    <property type="project" value="UniProtKB-SubCell"/>
</dbReference>
<comment type="subcellular location">
    <subcellularLocation>
        <location evidence="1">Nucleus</location>
    </subcellularLocation>
</comment>
<dbReference type="InterPro" id="IPR039781">
    <property type="entry name" value="Rad21/Rec8-like"/>
</dbReference>
<accession>A0A6A7BWC4</accession>
<gene>
    <name evidence="7" type="ORF">K470DRAFT_258848</name>
</gene>
<sequence>MFYSDALLARNGPLARVWLASNLERKLTKQNVLAEKLETKVMDIIGRDSAPPMALRMSGQLLLGVVRIYSRKTRYLLDDCSEALIKIRMAFRPGQVDLPANQMQAAARDAQPLAETVAELDLLAPLPDPEELLREPEIARGLNRDPTLLDVDVSQLLPESQTPRRKQRELLMEDDDLGLDLGLSPGLVDRSIEVGRRAETPAHADQPSILLPTDDDLGLDLGMGEDNTVGPVPFDDDGDMMMMMDDGPLPREVTPKAKSVPRDTATPLSSIPAPDVDQQSFHAQQDEEEEDATIRHQHRAKRRKVIRSDPETELKNSQLLSHQNDRSAITKPTSFLPRNPLLLQLMEMQKDGGLVSSVIGEDRLRGCAPELRGILSLELVRKAGEKKRKRLQTREEEALEQPTPRLELPQDEDDGFVPAPRGDFDNMGGDSNLNSDAAVVPLPMSDDIAVQFDDEMPAPAGATPPPFDATEAPLVHPSQSGPVALGTKNAVQLLRGHLAPNHPVDATEPPTPGSRVRSEALFTDLCPEETTTRQDATKMFFELLVLATKDAVKVEQSSEELGRPIRLRGKRGLWGEWAEMRTQPETV</sequence>
<dbReference type="Pfam" id="PF04825">
    <property type="entry name" value="Rad21_Rec8_N"/>
    <property type="match status" value="1"/>
</dbReference>
<feature type="region of interest" description="Disordered" evidence="4">
    <location>
        <begin position="384"/>
        <end position="413"/>
    </location>
</feature>
<feature type="compositionally biased region" description="Polar residues" evidence="4">
    <location>
        <begin position="315"/>
        <end position="333"/>
    </location>
</feature>
<feature type="compositionally biased region" description="Basic residues" evidence="4">
    <location>
        <begin position="295"/>
        <end position="305"/>
    </location>
</feature>
<comment type="similarity">
    <text evidence="2">Belongs to the rad21 family.</text>
</comment>
<feature type="region of interest" description="Disordered" evidence="4">
    <location>
        <begin position="245"/>
        <end position="333"/>
    </location>
</feature>
<proteinExistence type="inferred from homology"/>
<evidence type="ECO:0008006" key="9">
    <source>
        <dbReference type="Google" id="ProtNLM"/>
    </source>
</evidence>
<protein>
    <recommendedName>
        <fullName evidence="9">Rad21/Rec8-like protein N-terminal domain-containing protein</fullName>
    </recommendedName>
</protein>